<name>A0A2Z5G0C4_9BACT</name>
<accession>A0A2Z5G0C4</accession>
<sequence length="42" mass="4937">MKEGAPYPFASDQEYDKKQDAFENHYRRFMSLHGISDAQNLT</sequence>
<keyword evidence="2" id="KW-1185">Reference proteome</keyword>
<dbReference type="EMBL" id="CP030840">
    <property type="protein sequence ID" value="AXC12450.1"/>
    <property type="molecule type" value="Genomic_DNA"/>
</dbReference>
<protein>
    <submittedName>
        <fullName evidence="1">Uncharacterized protein</fullName>
    </submittedName>
</protein>
<proteinExistence type="predicted"/>
<gene>
    <name evidence="1" type="ORF">ACPOL_3155</name>
</gene>
<dbReference type="KEGG" id="abas:ACPOL_3155"/>
<reference evidence="1 2" key="1">
    <citation type="journal article" date="2018" name="Front. Microbiol.">
        <title>Hydrolytic Capabilities as a Key to Environmental Success: Chitinolytic and Cellulolytic Acidobacteria From Acidic Sub-arctic Soils and Boreal Peatlands.</title>
        <authorList>
            <person name="Belova S.E."/>
            <person name="Ravin N.V."/>
            <person name="Pankratov T.A."/>
            <person name="Rakitin A.L."/>
            <person name="Ivanova A.A."/>
            <person name="Beletsky A.V."/>
            <person name="Mardanov A.V."/>
            <person name="Sinninghe Damste J.S."/>
            <person name="Dedysh S.N."/>
        </authorList>
    </citation>
    <scope>NUCLEOTIDE SEQUENCE [LARGE SCALE GENOMIC DNA]</scope>
    <source>
        <strain evidence="1 2">SBC82</strain>
    </source>
</reference>
<dbReference type="Proteomes" id="UP000253606">
    <property type="component" value="Chromosome"/>
</dbReference>
<dbReference type="AlphaFoldDB" id="A0A2Z5G0C4"/>
<evidence type="ECO:0000313" key="1">
    <source>
        <dbReference type="EMBL" id="AXC12450.1"/>
    </source>
</evidence>
<organism evidence="1 2">
    <name type="scientific">Acidisarcina polymorpha</name>
    <dbReference type="NCBI Taxonomy" id="2211140"/>
    <lineage>
        <taxon>Bacteria</taxon>
        <taxon>Pseudomonadati</taxon>
        <taxon>Acidobacteriota</taxon>
        <taxon>Terriglobia</taxon>
        <taxon>Terriglobales</taxon>
        <taxon>Acidobacteriaceae</taxon>
        <taxon>Acidisarcina</taxon>
    </lineage>
</organism>
<evidence type="ECO:0000313" key="2">
    <source>
        <dbReference type="Proteomes" id="UP000253606"/>
    </source>
</evidence>